<dbReference type="GO" id="GO:0004674">
    <property type="term" value="F:protein serine/threonine kinase activity"/>
    <property type="evidence" value="ECO:0007669"/>
    <property type="project" value="UniProtKB-KW"/>
</dbReference>
<reference evidence="11 12" key="1">
    <citation type="submission" date="2019-10" db="EMBL/GenBank/DDBJ databases">
        <authorList>
            <person name="Palmer J.M."/>
        </authorList>
    </citation>
    <scope>NUCLEOTIDE SEQUENCE [LARGE SCALE GENOMIC DNA]</scope>
    <source>
        <strain evidence="11 12">TWF506</strain>
    </source>
</reference>
<dbReference type="InterPro" id="IPR011009">
    <property type="entry name" value="Kinase-like_dom_sf"/>
</dbReference>
<dbReference type="PROSITE" id="PS50011">
    <property type="entry name" value="PROTEIN_KINASE_DOM"/>
    <property type="match status" value="1"/>
</dbReference>
<evidence type="ECO:0000256" key="7">
    <source>
        <dbReference type="ARBA" id="ARBA00047899"/>
    </source>
</evidence>
<evidence type="ECO:0000256" key="2">
    <source>
        <dbReference type="ARBA" id="ARBA00022527"/>
    </source>
</evidence>
<dbReference type="AlphaFoldDB" id="A0AAN8N4S5"/>
<evidence type="ECO:0000256" key="9">
    <source>
        <dbReference type="PROSITE-ProRule" id="PRU10141"/>
    </source>
</evidence>
<dbReference type="EC" id="2.7.11.1" evidence="1"/>
<dbReference type="SMART" id="SM00220">
    <property type="entry name" value="S_TKc"/>
    <property type="match status" value="1"/>
</dbReference>
<keyword evidence="4 9" id="KW-0547">Nucleotide-binding</keyword>
<sequence length="450" mass="50486">MSVPGSNLSPPPTPPPEMPASFAEWRFQPIPQAECVEAYRPGGYHPVHFGDYFHNRRYQVINKLGYGQYSTVWLARDIQVSEFVALKIKTAKDSIDDREVAVLNHLNTSRASSIIGSEHVVCLKDSFYHQGPNGKHLCLVFELLGDNIYSVLEGYSYETTGSERTLTKFPKPIAKRILKNVLLGLNFLHQNGVVHGDLQPGNFLSSIKGLDSLRPADIEVKSQEAADEFELQEAVVEVERLDGKLDKWAPKYLAMPQSLVESDQWPVFPIKISDLGAATLTLEALTAKTPVMPIGLRSPELILNSHPLDTYIDIWSFGCLMFEMFVGKKLLAVMPLMPGSNIDNRNDDNLLQMHQILGPLPENLLVKWTRSGKYFRPGSREHYNSLIEGPEGIPNLGPNMEAMIRQAVTEEEEAGVIISLLREMLNYDPLKRPSALEIMKNSFWDDDGET</sequence>
<dbReference type="Pfam" id="PF00069">
    <property type="entry name" value="Pkinase"/>
    <property type="match status" value="2"/>
</dbReference>
<keyword evidence="5" id="KW-0418">Kinase</keyword>
<keyword evidence="6 9" id="KW-0067">ATP-binding</keyword>
<evidence type="ECO:0000256" key="3">
    <source>
        <dbReference type="ARBA" id="ARBA00022679"/>
    </source>
</evidence>
<keyword evidence="3" id="KW-0808">Transferase</keyword>
<dbReference type="GO" id="GO:0000245">
    <property type="term" value="P:spliceosomal complex assembly"/>
    <property type="evidence" value="ECO:0007669"/>
    <property type="project" value="TreeGrafter"/>
</dbReference>
<evidence type="ECO:0000259" key="10">
    <source>
        <dbReference type="PROSITE" id="PS50011"/>
    </source>
</evidence>
<feature type="binding site" evidence="9">
    <location>
        <position position="87"/>
    </location>
    <ligand>
        <name>ATP</name>
        <dbReference type="ChEBI" id="CHEBI:30616"/>
    </ligand>
</feature>
<comment type="catalytic activity">
    <reaction evidence="8">
        <text>L-seryl-[protein] + ATP = O-phospho-L-seryl-[protein] + ADP + H(+)</text>
        <dbReference type="Rhea" id="RHEA:17989"/>
        <dbReference type="Rhea" id="RHEA-COMP:9863"/>
        <dbReference type="Rhea" id="RHEA-COMP:11604"/>
        <dbReference type="ChEBI" id="CHEBI:15378"/>
        <dbReference type="ChEBI" id="CHEBI:29999"/>
        <dbReference type="ChEBI" id="CHEBI:30616"/>
        <dbReference type="ChEBI" id="CHEBI:83421"/>
        <dbReference type="ChEBI" id="CHEBI:456216"/>
        <dbReference type="EC" id="2.7.11.1"/>
    </reaction>
</comment>
<dbReference type="Gene3D" id="1.10.510.10">
    <property type="entry name" value="Transferase(Phosphotransferase) domain 1"/>
    <property type="match status" value="1"/>
</dbReference>
<dbReference type="InterPro" id="IPR000719">
    <property type="entry name" value="Prot_kinase_dom"/>
</dbReference>
<protein>
    <recommendedName>
        <fullName evidence="1">non-specific serine/threonine protein kinase</fullName>
        <ecNumber evidence="1">2.7.11.1</ecNumber>
    </recommendedName>
</protein>
<evidence type="ECO:0000256" key="6">
    <source>
        <dbReference type="ARBA" id="ARBA00022840"/>
    </source>
</evidence>
<dbReference type="Gene3D" id="3.30.200.20">
    <property type="entry name" value="Phosphorylase Kinase, domain 1"/>
    <property type="match status" value="1"/>
</dbReference>
<keyword evidence="12" id="KW-1185">Reference proteome</keyword>
<evidence type="ECO:0000256" key="8">
    <source>
        <dbReference type="ARBA" id="ARBA00048679"/>
    </source>
</evidence>
<evidence type="ECO:0000256" key="4">
    <source>
        <dbReference type="ARBA" id="ARBA00022741"/>
    </source>
</evidence>
<dbReference type="InterPro" id="IPR017441">
    <property type="entry name" value="Protein_kinase_ATP_BS"/>
</dbReference>
<dbReference type="SUPFAM" id="SSF56112">
    <property type="entry name" value="Protein kinase-like (PK-like)"/>
    <property type="match status" value="1"/>
</dbReference>
<dbReference type="GO" id="GO:0050684">
    <property type="term" value="P:regulation of mRNA processing"/>
    <property type="evidence" value="ECO:0007669"/>
    <property type="project" value="TreeGrafter"/>
</dbReference>
<dbReference type="PANTHER" id="PTHR47634">
    <property type="entry name" value="PROTEIN KINASE DOMAIN-CONTAINING PROTEIN-RELATED"/>
    <property type="match status" value="1"/>
</dbReference>
<dbReference type="EMBL" id="JAVHJM010000011">
    <property type="protein sequence ID" value="KAK6502367.1"/>
    <property type="molecule type" value="Genomic_DNA"/>
</dbReference>
<evidence type="ECO:0000256" key="1">
    <source>
        <dbReference type="ARBA" id="ARBA00012513"/>
    </source>
</evidence>
<keyword evidence="2" id="KW-0723">Serine/threonine-protein kinase</keyword>
<dbReference type="GO" id="GO:0005524">
    <property type="term" value="F:ATP binding"/>
    <property type="evidence" value="ECO:0007669"/>
    <property type="project" value="UniProtKB-UniRule"/>
</dbReference>
<gene>
    <name evidence="11" type="ORF">TWF506_002948</name>
</gene>
<dbReference type="Proteomes" id="UP001307849">
    <property type="component" value="Unassembled WGS sequence"/>
</dbReference>
<name>A0AAN8N4S5_9PEZI</name>
<dbReference type="PANTHER" id="PTHR47634:SF9">
    <property type="entry name" value="PROTEIN KINASE DOMAIN-CONTAINING PROTEIN-RELATED"/>
    <property type="match status" value="1"/>
</dbReference>
<evidence type="ECO:0000256" key="5">
    <source>
        <dbReference type="ARBA" id="ARBA00022777"/>
    </source>
</evidence>
<dbReference type="InterPro" id="IPR051334">
    <property type="entry name" value="SRPK"/>
</dbReference>
<proteinExistence type="predicted"/>
<evidence type="ECO:0000313" key="11">
    <source>
        <dbReference type="EMBL" id="KAK6502367.1"/>
    </source>
</evidence>
<accession>A0AAN8N4S5</accession>
<dbReference type="PROSITE" id="PS00107">
    <property type="entry name" value="PROTEIN_KINASE_ATP"/>
    <property type="match status" value="1"/>
</dbReference>
<comment type="catalytic activity">
    <reaction evidence="7">
        <text>L-threonyl-[protein] + ATP = O-phospho-L-threonyl-[protein] + ADP + H(+)</text>
        <dbReference type="Rhea" id="RHEA:46608"/>
        <dbReference type="Rhea" id="RHEA-COMP:11060"/>
        <dbReference type="Rhea" id="RHEA-COMP:11605"/>
        <dbReference type="ChEBI" id="CHEBI:15378"/>
        <dbReference type="ChEBI" id="CHEBI:30013"/>
        <dbReference type="ChEBI" id="CHEBI:30616"/>
        <dbReference type="ChEBI" id="CHEBI:61977"/>
        <dbReference type="ChEBI" id="CHEBI:456216"/>
        <dbReference type="EC" id="2.7.11.1"/>
    </reaction>
</comment>
<comment type="caution">
    <text evidence="11">The sequence shown here is derived from an EMBL/GenBank/DDBJ whole genome shotgun (WGS) entry which is preliminary data.</text>
</comment>
<organism evidence="11 12">
    <name type="scientific">Arthrobotrys conoides</name>
    <dbReference type="NCBI Taxonomy" id="74498"/>
    <lineage>
        <taxon>Eukaryota</taxon>
        <taxon>Fungi</taxon>
        <taxon>Dikarya</taxon>
        <taxon>Ascomycota</taxon>
        <taxon>Pezizomycotina</taxon>
        <taxon>Orbiliomycetes</taxon>
        <taxon>Orbiliales</taxon>
        <taxon>Orbiliaceae</taxon>
        <taxon>Arthrobotrys</taxon>
    </lineage>
</organism>
<evidence type="ECO:0000313" key="12">
    <source>
        <dbReference type="Proteomes" id="UP001307849"/>
    </source>
</evidence>
<feature type="domain" description="Protein kinase" evidence="10">
    <location>
        <begin position="58"/>
        <end position="444"/>
    </location>
</feature>